<feature type="active site" description="Proton acceptor" evidence="1">
    <location>
        <position position="188"/>
    </location>
</feature>
<dbReference type="EMBL" id="CP037746">
    <property type="protein sequence ID" value="QBL13843.1"/>
    <property type="molecule type" value="Genomic_DNA"/>
</dbReference>
<dbReference type="PIRSF" id="PIRSF000440">
    <property type="entry name" value="CAT"/>
    <property type="match status" value="1"/>
</dbReference>
<evidence type="ECO:0000256" key="2">
    <source>
        <dbReference type="SAM" id="Coils"/>
    </source>
</evidence>
<dbReference type="AlphaFoldDB" id="A0AAE5YID2"/>
<dbReference type="InterPro" id="IPR001707">
    <property type="entry name" value="Cmp_AcTrfase"/>
</dbReference>
<evidence type="ECO:0000313" key="3">
    <source>
        <dbReference type="EMBL" id="QBL13843.1"/>
    </source>
</evidence>
<reference evidence="4 6" key="2">
    <citation type="submission" date="2019-08" db="EMBL/GenBank/DDBJ databases">
        <title>Rapid identification of Enteric Bacteria from Whole Genome Sequences (WGS) using Average Nucleotide Identity (ANI).</title>
        <authorList>
            <person name="Lane C."/>
        </authorList>
    </citation>
    <scope>NUCLEOTIDE SEQUENCE [LARGE SCALE GENOMIC DNA]</scope>
    <source>
        <strain evidence="4 6">2010D-8464</strain>
    </source>
</reference>
<dbReference type="Proteomes" id="UP000321325">
    <property type="component" value="Unassembled WGS sequence"/>
</dbReference>
<feature type="coiled-coil region" evidence="2">
    <location>
        <begin position="105"/>
        <end position="132"/>
    </location>
</feature>
<protein>
    <submittedName>
        <fullName evidence="3">Chloramphenicol acetyltransferase</fullName>
    </submittedName>
</protein>
<dbReference type="SMART" id="SM01059">
    <property type="entry name" value="CAT"/>
    <property type="match status" value="1"/>
</dbReference>
<dbReference type="Pfam" id="PF00302">
    <property type="entry name" value="CAT"/>
    <property type="match status" value="1"/>
</dbReference>
<evidence type="ECO:0000313" key="4">
    <source>
        <dbReference type="EMBL" id="TXK70669.1"/>
    </source>
</evidence>
<dbReference type="GO" id="GO:0008811">
    <property type="term" value="F:chloramphenicol O-acetyltransferase activity"/>
    <property type="evidence" value="ECO:0007669"/>
    <property type="project" value="InterPro"/>
</dbReference>
<accession>A0AAE5YID2</accession>
<dbReference type="PANTHER" id="PTHR38474">
    <property type="entry name" value="SLR0299 PROTEIN"/>
    <property type="match status" value="1"/>
</dbReference>
<sequence length="210" mass="25273">MFKKVNLDKYKRKEHFEFYTQNIPCSFELTVKLNITSFYSFICKNNLKFYPCWIYCISKSVNQFEEFRLSLDENEKLICYDIIHPSYTIFHKDTKTFSVLWTTYQKDLKDFLNLYEEDIRLLENNKQMFIKNIINNTFNISAIPWIAFENFSLHLPKKDKYYFPIFTSGKIIKENNNILIPFSINVNHAVNDAYHVSVFLNKLQQELDSL</sequence>
<dbReference type="GeneID" id="66287153"/>
<dbReference type="Proteomes" id="UP000293421">
    <property type="component" value="Chromosome"/>
</dbReference>
<dbReference type="InterPro" id="IPR023213">
    <property type="entry name" value="CAT-like_dom_sf"/>
</dbReference>
<evidence type="ECO:0000256" key="1">
    <source>
        <dbReference type="PIRSR" id="PIRSR000440-1"/>
    </source>
</evidence>
<name>A0AAE5YID2_9BACT</name>
<dbReference type="SUPFAM" id="SSF52777">
    <property type="entry name" value="CoA-dependent acyltransferases"/>
    <property type="match status" value="1"/>
</dbReference>
<proteinExistence type="predicted"/>
<gene>
    <name evidence="3" type="ORF">A9460_05755</name>
    <name evidence="4" type="ORF">FVD15_01160</name>
</gene>
<dbReference type="RefSeq" id="WP_039665255.1">
    <property type="nucleotide sequence ID" value="NZ_CP037746.1"/>
</dbReference>
<dbReference type="PANTHER" id="PTHR38474:SF2">
    <property type="entry name" value="CHLORAMPHENICOL ACETYLTRANSFERASE"/>
    <property type="match status" value="1"/>
</dbReference>
<organism evidence="3 5">
    <name type="scientific">Campylobacter volucris</name>
    <dbReference type="NCBI Taxonomy" id="1031542"/>
    <lineage>
        <taxon>Bacteria</taxon>
        <taxon>Pseudomonadati</taxon>
        <taxon>Campylobacterota</taxon>
        <taxon>Epsilonproteobacteria</taxon>
        <taxon>Campylobacterales</taxon>
        <taxon>Campylobacteraceae</taxon>
        <taxon>Campylobacter</taxon>
    </lineage>
</organism>
<evidence type="ECO:0000313" key="5">
    <source>
        <dbReference type="Proteomes" id="UP000293421"/>
    </source>
</evidence>
<evidence type="ECO:0000313" key="6">
    <source>
        <dbReference type="Proteomes" id="UP000321325"/>
    </source>
</evidence>
<reference evidence="3 5" key="1">
    <citation type="submission" date="2019-02" db="EMBL/GenBank/DDBJ databases">
        <title>Use of ANI for Rapid Identification of Enteric Bacteria.</title>
        <authorList>
            <person name="Pruckler J."/>
            <person name="Lane C."/>
            <person name="Aubert R."/>
        </authorList>
    </citation>
    <scope>NUCLEOTIDE SEQUENCE [LARGE SCALE GENOMIC DNA]</scope>
    <source>
        <strain evidence="3 5">2014D-0083</strain>
    </source>
</reference>
<keyword evidence="2" id="KW-0175">Coiled coil</keyword>
<dbReference type="EMBL" id="VRMB01000006">
    <property type="protein sequence ID" value="TXK70669.1"/>
    <property type="molecule type" value="Genomic_DNA"/>
</dbReference>
<dbReference type="Gene3D" id="3.30.559.10">
    <property type="entry name" value="Chloramphenicol acetyltransferase-like domain"/>
    <property type="match status" value="1"/>
</dbReference>
<keyword evidence="6" id="KW-1185">Reference proteome</keyword>